<comment type="subcellular location">
    <subcellularLocation>
        <location evidence="1">Endoplasmic reticulum lumen</location>
    </subcellularLocation>
</comment>
<dbReference type="GO" id="GO:0005788">
    <property type="term" value="C:endoplasmic reticulum lumen"/>
    <property type="evidence" value="ECO:0007669"/>
    <property type="project" value="UniProtKB-SubCell"/>
</dbReference>
<evidence type="ECO:0000259" key="9">
    <source>
        <dbReference type="PROSITE" id="PS50076"/>
    </source>
</evidence>
<dbReference type="SUPFAM" id="SSF46565">
    <property type="entry name" value="Chaperone J-domain"/>
    <property type="match status" value="1"/>
</dbReference>
<evidence type="ECO:0000256" key="8">
    <source>
        <dbReference type="SAM" id="MobiDB-lite"/>
    </source>
</evidence>
<keyword evidence="2" id="KW-0732">Signal</keyword>
<evidence type="ECO:0000313" key="10">
    <source>
        <dbReference type="EMBL" id="MUP40277.1"/>
    </source>
</evidence>
<accession>A0A646QCQ0</accession>
<dbReference type="PANTHER" id="PTHR44140:SF2">
    <property type="entry name" value="LD25575P"/>
    <property type="match status" value="1"/>
</dbReference>
<dbReference type="InterPro" id="IPR011990">
    <property type="entry name" value="TPR-like_helical_dom_sf"/>
</dbReference>
<dbReference type="Pfam" id="PF13432">
    <property type="entry name" value="TPR_16"/>
    <property type="match status" value="1"/>
</dbReference>
<dbReference type="Pfam" id="PF13181">
    <property type="entry name" value="TPR_8"/>
    <property type="match status" value="2"/>
</dbReference>
<dbReference type="InterPro" id="IPR013105">
    <property type="entry name" value="TPR_2"/>
</dbReference>
<feature type="compositionally biased region" description="Basic and acidic residues" evidence="8">
    <location>
        <begin position="447"/>
        <end position="456"/>
    </location>
</feature>
<feature type="coiled-coil region" evidence="7">
    <location>
        <begin position="350"/>
        <end position="390"/>
    </location>
</feature>
<feature type="region of interest" description="Disordered" evidence="8">
    <location>
        <begin position="447"/>
        <end position="476"/>
    </location>
</feature>
<dbReference type="InterPro" id="IPR019734">
    <property type="entry name" value="TPR_rpt"/>
</dbReference>
<organism evidence="10">
    <name type="scientific">Hemiscolopendra marginata</name>
    <dbReference type="NCBI Taxonomy" id="943146"/>
    <lineage>
        <taxon>Eukaryota</taxon>
        <taxon>Metazoa</taxon>
        <taxon>Ecdysozoa</taxon>
        <taxon>Arthropoda</taxon>
        <taxon>Myriapoda</taxon>
        <taxon>Chilopoda</taxon>
        <taxon>Pleurostigmophora</taxon>
        <taxon>Scolopendromorpha</taxon>
        <taxon>Scolopendridae</taxon>
        <taxon>Hemiscolopendra</taxon>
    </lineage>
</organism>
<dbReference type="InterPro" id="IPR051727">
    <property type="entry name" value="DnaJ_C3_Co-chaperones"/>
</dbReference>
<dbReference type="Gene3D" id="1.25.40.10">
    <property type="entry name" value="Tetratricopeptide repeat domain"/>
    <property type="match status" value="1"/>
</dbReference>
<keyword evidence="3" id="KW-0677">Repeat</keyword>
<protein>
    <submittedName>
        <fullName evidence="10">DnaJ subfamily C member 3</fullName>
    </submittedName>
</protein>
<dbReference type="SUPFAM" id="SSF48452">
    <property type="entry name" value="TPR-like"/>
    <property type="match status" value="2"/>
</dbReference>
<dbReference type="Pfam" id="PF00226">
    <property type="entry name" value="DnaJ"/>
    <property type="match status" value="1"/>
</dbReference>
<dbReference type="PROSITE" id="PS50293">
    <property type="entry name" value="TPR_REGION"/>
    <property type="match status" value="1"/>
</dbReference>
<evidence type="ECO:0000256" key="5">
    <source>
        <dbReference type="ARBA" id="ARBA00022824"/>
    </source>
</evidence>
<dbReference type="GO" id="GO:0051787">
    <property type="term" value="F:misfolded protein binding"/>
    <property type="evidence" value="ECO:0007669"/>
    <property type="project" value="TreeGrafter"/>
</dbReference>
<dbReference type="PROSITE" id="PS50005">
    <property type="entry name" value="TPR"/>
    <property type="match status" value="5"/>
</dbReference>
<evidence type="ECO:0000256" key="1">
    <source>
        <dbReference type="ARBA" id="ARBA00004319"/>
    </source>
</evidence>
<keyword evidence="7" id="KW-0175">Coiled coil</keyword>
<evidence type="ECO:0000256" key="3">
    <source>
        <dbReference type="ARBA" id="ARBA00022737"/>
    </source>
</evidence>
<dbReference type="PANTHER" id="PTHR44140">
    <property type="entry name" value="LD25575P"/>
    <property type="match status" value="1"/>
</dbReference>
<dbReference type="InterPro" id="IPR001623">
    <property type="entry name" value="DnaJ_domain"/>
</dbReference>
<feature type="repeat" description="TPR" evidence="6">
    <location>
        <begin position="106"/>
        <end position="139"/>
    </location>
</feature>
<dbReference type="Gene3D" id="1.10.287.110">
    <property type="entry name" value="DnaJ domain"/>
    <property type="match status" value="1"/>
</dbReference>
<dbReference type="SMART" id="SM00271">
    <property type="entry name" value="DnaJ"/>
    <property type="match status" value="1"/>
</dbReference>
<reference evidence="10" key="1">
    <citation type="submission" date="2018-11" db="EMBL/GenBank/DDBJ databases">
        <title>Venom-gland transcriptomics and venom proteomics of the Florida green centipede (Hemiscolopendra marginata) reveal sex-based variation in a centipede venom.</title>
        <authorList>
            <person name="Nystrom G.S."/>
            <person name="Ward M.J."/>
            <person name="Ellsworth S.A."/>
            <person name="Rokyta D.R."/>
        </authorList>
    </citation>
    <scope>NUCLEOTIDE SEQUENCE</scope>
    <source>
        <tissue evidence="10">Venom gland</tissue>
    </source>
</reference>
<proteinExistence type="predicted"/>
<dbReference type="Pfam" id="PF07719">
    <property type="entry name" value="TPR_2"/>
    <property type="match status" value="1"/>
</dbReference>
<dbReference type="PRINTS" id="PR00625">
    <property type="entry name" value="JDOMAIN"/>
</dbReference>
<dbReference type="PROSITE" id="PS50076">
    <property type="entry name" value="DNAJ_2"/>
    <property type="match status" value="1"/>
</dbReference>
<evidence type="ECO:0000256" key="4">
    <source>
        <dbReference type="ARBA" id="ARBA00022803"/>
    </source>
</evidence>
<evidence type="ECO:0000256" key="6">
    <source>
        <dbReference type="PROSITE-ProRule" id="PRU00339"/>
    </source>
</evidence>
<dbReference type="GO" id="GO:0051087">
    <property type="term" value="F:protein-folding chaperone binding"/>
    <property type="evidence" value="ECO:0007669"/>
    <property type="project" value="TreeGrafter"/>
</dbReference>
<feature type="repeat" description="TPR" evidence="6">
    <location>
        <begin position="220"/>
        <end position="253"/>
    </location>
</feature>
<name>A0A646QCQ0_9MYRI</name>
<feature type="repeat" description="TPR" evidence="6">
    <location>
        <begin position="337"/>
        <end position="370"/>
    </location>
</feature>
<feature type="domain" description="J" evidence="9">
    <location>
        <begin position="391"/>
        <end position="458"/>
    </location>
</feature>
<dbReference type="GO" id="GO:0034975">
    <property type="term" value="P:protein folding in endoplasmic reticulum"/>
    <property type="evidence" value="ECO:0007669"/>
    <property type="project" value="TreeGrafter"/>
</dbReference>
<dbReference type="FunFam" id="1.25.40.10:FF:000224">
    <property type="entry name" value="DnaJ and TPR domain protein"/>
    <property type="match status" value="1"/>
</dbReference>
<dbReference type="EMBL" id="GHBY01000100">
    <property type="protein sequence ID" value="MUP40277.1"/>
    <property type="molecule type" value="Transcribed_RNA"/>
</dbReference>
<sequence>MMMASFTNAYQHIPSIWLFIFSVTAQVDRIDSVSSAEIEKHLELGRELLSRGQLADALSHYHAAVEGDPTNYLTYYKRATVYLALAKSKSALPDLNKVIELKPDFTAAKIQRGIVLLKQGRLDEAHIDFEQVLRREPNNQEAIQYYNNIEPIKRDIEIAYEYMQDRNYYPAIDLLTRVLEACPWDPRLRELRGECYEEIGDLDKAIHDIKPTTKLRNDNTEAYLKLSNLYYKLGEAEDSLNEIRECLKLDPDHKDCFPFYKKVKKLASQIKAIKEYIGEQRYDDCVAKTEQMLKLEPHVAPFVLQAVSHKCHCLVKGERISEAIDHCSDALNMEENAFTLCDRADAYIANEQYEEAVHDYQRAVNVQEDLKRAQEGLSKAQKLLKQSKKRDYYKILGVRRNANKKDILKAYRKLAQKWHPDNFQGDEKKKAENKFIDIASAKEVLTDPEKRQKYDNGEDPLDPESQAGQGFNPFGQGFNPFGSGPFQFKFHFN</sequence>
<keyword evidence="4 6" id="KW-0802">TPR repeat</keyword>
<evidence type="ECO:0000256" key="7">
    <source>
        <dbReference type="SAM" id="Coils"/>
    </source>
</evidence>
<dbReference type="CDD" id="cd06257">
    <property type="entry name" value="DnaJ"/>
    <property type="match status" value="1"/>
</dbReference>
<dbReference type="AlphaFoldDB" id="A0A646QCQ0"/>
<keyword evidence="5" id="KW-0256">Endoplasmic reticulum</keyword>
<evidence type="ECO:0000256" key="2">
    <source>
        <dbReference type="ARBA" id="ARBA00022729"/>
    </source>
</evidence>
<dbReference type="InterPro" id="IPR036869">
    <property type="entry name" value="J_dom_sf"/>
</dbReference>
<dbReference type="FunFam" id="1.10.287.110:FF:000015">
    <property type="entry name" value="dnaJ homolog subfamily C member 3"/>
    <property type="match status" value="1"/>
</dbReference>
<dbReference type="SMART" id="SM00028">
    <property type="entry name" value="TPR"/>
    <property type="match status" value="6"/>
</dbReference>
<feature type="repeat" description="TPR" evidence="6">
    <location>
        <begin position="72"/>
        <end position="105"/>
    </location>
</feature>
<feature type="repeat" description="TPR" evidence="6">
    <location>
        <begin position="38"/>
        <end position="71"/>
    </location>
</feature>